<dbReference type="InterPro" id="IPR010719">
    <property type="entry name" value="MnmM_MeTrfase"/>
</dbReference>
<evidence type="ECO:0000313" key="6">
    <source>
        <dbReference type="Proteomes" id="UP000439965"/>
    </source>
</evidence>
<protein>
    <submittedName>
        <fullName evidence="2">Class I SAM-dependent methyltransferase</fullName>
        <ecNumber evidence="2">2.1.1.-</ecNumber>
    </submittedName>
    <submittedName>
        <fullName evidence="4">Methyltransferase domain-containing protein</fullName>
    </submittedName>
</protein>
<dbReference type="Pfam" id="PF06962">
    <property type="entry name" value="rRNA_methylase"/>
    <property type="match status" value="1"/>
</dbReference>
<evidence type="ECO:0000313" key="2">
    <source>
        <dbReference type="EMBL" id="MDL4936963.1"/>
    </source>
</evidence>
<dbReference type="EMBL" id="JARPZN010000009">
    <property type="protein sequence ID" value="MDT2691049.1"/>
    <property type="molecule type" value="Genomic_DNA"/>
</dbReference>
<keyword evidence="2" id="KW-0489">Methyltransferase</keyword>
<dbReference type="RefSeq" id="WP_005472914.1">
    <property type="nucleotide sequence ID" value="NZ_BSYC01000002.1"/>
</dbReference>
<reference evidence="3" key="4">
    <citation type="submission" date="2023-03" db="EMBL/GenBank/DDBJ databases">
        <authorList>
            <person name="Shen W."/>
            <person name="Cai J."/>
        </authorList>
    </citation>
    <scope>NUCLEOTIDE SEQUENCE</scope>
    <source>
        <strain evidence="3">K69-2</strain>
    </source>
</reference>
<dbReference type="Proteomes" id="UP000439965">
    <property type="component" value="Unassembled WGS sequence"/>
</dbReference>
<reference evidence="2 9" key="5">
    <citation type="submission" date="2023-06" db="EMBL/GenBank/DDBJ databases">
        <title>Acute promotion of culturable opportunistic pathogens and persistent increase of antibiotic resistance following antibiotic exposure in mouse gut microbiota.</title>
        <authorList>
            <person name="Li L."/>
            <person name="Wang B."/>
            <person name="Sun Y."/>
            <person name="Wang M."/>
            <person name="Xu H."/>
        </authorList>
    </citation>
    <scope>NUCLEOTIDE SEQUENCE [LARGE SCALE GENOMIC DNA]</scope>
    <source>
        <strain evidence="2 9">CRI2_2</strain>
    </source>
</reference>
<evidence type="ECO:0000313" key="5">
    <source>
        <dbReference type="EMBL" id="QOG25967.1"/>
    </source>
</evidence>
<evidence type="ECO:0000313" key="8">
    <source>
        <dbReference type="Proteomes" id="UP000571857"/>
    </source>
</evidence>
<dbReference type="Gene3D" id="3.40.50.150">
    <property type="entry name" value="Vaccinia Virus protein VP39"/>
    <property type="match status" value="1"/>
</dbReference>
<name>A0A1V8Z3W9_ENTGA</name>
<dbReference type="Proteomes" id="UP000571857">
    <property type="component" value="Unassembled WGS sequence"/>
</dbReference>
<sequence>MLQTAMRYSHTLLQEVVKPGQTVVDATMGNGHDTELLATLVGPEGKVYAFDIQEQAVTTTKERLLAKGLLPQVELIHQGHETVADYVPDAVHAAIFNLGYLPKSDKKIITLPETTEQALQALIQRIVPCGRIILVCYYGHEGGPEELEAVHRFCRQLPQAQFNVLSYQFINQRNQPPVLFCIERKKTSENR</sequence>
<accession>A0A1V8Z3W9</accession>
<dbReference type="EMBL" id="WVTI01000004">
    <property type="protein sequence ID" value="MXS25614.1"/>
    <property type="molecule type" value="Genomic_DNA"/>
</dbReference>
<evidence type="ECO:0000313" key="7">
    <source>
        <dbReference type="Proteomes" id="UP000516696"/>
    </source>
</evidence>
<proteinExistence type="predicted"/>
<dbReference type="GO" id="GO:0008168">
    <property type="term" value="F:methyltransferase activity"/>
    <property type="evidence" value="ECO:0007669"/>
    <property type="project" value="UniProtKB-KW"/>
</dbReference>
<dbReference type="InterPro" id="IPR029063">
    <property type="entry name" value="SAM-dependent_MTases_sf"/>
</dbReference>
<dbReference type="AlphaFoldDB" id="A0A1V8Z3W9"/>
<evidence type="ECO:0000313" key="4">
    <source>
        <dbReference type="EMBL" id="MXS25614.1"/>
    </source>
</evidence>
<reference evidence="5 7" key="2">
    <citation type="submission" date="2020-03" db="EMBL/GenBank/DDBJ databases">
        <title>Characterization of ganglioside-mimicking enterococci.</title>
        <authorList>
            <person name="Patry R.T."/>
            <person name="Nothaft H."/>
            <person name="Bridger R."/>
            <person name="Shajahan A."/>
            <person name="Huynh S."/>
            <person name="Sanchez S."/>
            <person name="Azadi P."/>
            <person name="Cooper K."/>
            <person name="Miller W.G."/>
            <person name="Parker C.T."/>
            <person name="Wells L."/>
            <person name="Szymanski C.M."/>
        </authorList>
    </citation>
    <scope>NUCLEOTIDE SEQUENCE [LARGE SCALE GENOMIC DNA]</scope>
    <source>
        <strain evidence="5 7">EGM181</strain>
    </source>
</reference>
<dbReference type="Proteomes" id="UP001183682">
    <property type="component" value="Unassembled WGS sequence"/>
</dbReference>
<dbReference type="EMBL" id="JABXJK010000013">
    <property type="protein sequence ID" value="MBA0972015.1"/>
    <property type="molecule type" value="Genomic_DNA"/>
</dbReference>
<dbReference type="EMBL" id="CP050485">
    <property type="protein sequence ID" value="QOG25967.1"/>
    <property type="molecule type" value="Genomic_DNA"/>
</dbReference>
<dbReference type="EMBL" id="JASUBT010000012">
    <property type="protein sequence ID" value="MDL4936963.1"/>
    <property type="molecule type" value="Genomic_DNA"/>
</dbReference>
<dbReference type="EC" id="2.1.1.-" evidence="2"/>
<evidence type="ECO:0000313" key="3">
    <source>
        <dbReference type="EMBL" id="MDT2691049.1"/>
    </source>
</evidence>
<reference evidence="1 8" key="3">
    <citation type="submission" date="2020-06" db="EMBL/GenBank/DDBJ databases">
        <title>Crossreactivity between MHC class I-restricted antigens from cancer cells and an enterococcal bacteriophage.</title>
        <authorList>
            <person name="Fluckiger A."/>
            <person name="Daillere R."/>
            <person name="Sassi M."/>
            <person name="Cattoir V."/>
            <person name="Kroemer G."/>
            <person name="Zitvogel L."/>
        </authorList>
    </citation>
    <scope>NUCLEOTIDE SEQUENCE [LARGE SCALE GENOMIC DNA]</scope>
    <source>
        <strain evidence="1 8">EG4</strain>
    </source>
</reference>
<dbReference type="PANTHER" id="PTHR35276:SF1">
    <property type="entry name" value="TRNA (MNM(5)S(2)U34)-METHYLTRANSFERASE, CHLOROPLASTIC"/>
    <property type="match status" value="1"/>
</dbReference>
<dbReference type="SUPFAM" id="SSF53335">
    <property type="entry name" value="S-adenosyl-L-methionine-dependent methyltransferases"/>
    <property type="match status" value="1"/>
</dbReference>
<organism evidence="2 9">
    <name type="scientific">Enterococcus gallinarum</name>
    <dbReference type="NCBI Taxonomy" id="1353"/>
    <lineage>
        <taxon>Bacteria</taxon>
        <taxon>Bacillati</taxon>
        <taxon>Bacillota</taxon>
        <taxon>Bacilli</taxon>
        <taxon>Lactobacillales</taxon>
        <taxon>Enterococcaceae</taxon>
        <taxon>Enterococcus</taxon>
    </lineage>
</organism>
<dbReference type="GO" id="GO:0032259">
    <property type="term" value="P:methylation"/>
    <property type="evidence" value="ECO:0007669"/>
    <property type="project" value="UniProtKB-KW"/>
</dbReference>
<reference evidence="4 6" key="1">
    <citation type="submission" date="2019-04" db="EMBL/GenBank/DDBJ databases">
        <title>Step-wise assembly of the neonatal virome modulated by breast feeding.</title>
        <authorList>
            <person name="Liang G."/>
            <person name="Bushman F."/>
        </authorList>
    </citation>
    <scope>NUCLEOTIDE SEQUENCE [LARGE SCALE GENOMIC DNA]</scope>
    <source>
        <strain evidence="4 6">E3404</strain>
    </source>
</reference>
<dbReference type="PANTHER" id="PTHR35276">
    <property type="entry name" value="S-ADENOSYL-L-METHIONINE-DEPENDENT METHYLTRANSFERASES SUPERFAMILY PROTEIN"/>
    <property type="match status" value="1"/>
</dbReference>
<keyword evidence="2" id="KW-0808">Transferase</keyword>
<gene>
    <name evidence="5" type="ORF">EGM181_01145</name>
    <name evidence="4" type="ORF">GTI89_06040</name>
    <name evidence="1" type="ORF">HWH42_05285</name>
    <name evidence="3" type="ORF">P7E30_12660</name>
    <name evidence="2" type="ORF">QRX88_14750</name>
</gene>
<dbReference type="CDD" id="cd02440">
    <property type="entry name" value="AdoMet_MTases"/>
    <property type="match status" value="1"/>
</dbReference>
<dbReference type="Proteomes" id="UP001241571">
    <property type="component" value="Unassembled WGS sequence"/>
</dbReference>
<evidence type="ECO:0000313" key="9">
    <source>
        <dbReference type="Proteomes" id="UP001241571"/>
    </source>
</evidence>
<dbReference type="Proteomes" id="UP000516696">
    <property type="component" value="Chromosome"/>
</dbReference>
<evidence type="ECO:0000313" key="1">
    <source>
        <dbReference type="EMBL" id="MBA0972015.1"/>
    </source>
</evidence>